<dbReference type="Proteomes" id="UP000438429">
    <property type="component" value="Unassembled WGS sequence"/>
</dbReference>
<feature type="region of interest" description="Disordered" evidence="1">
    <location>
        <begin position="112"/>
        <end position="135"/>
    </location>
</feature>
<name>A0A6A4SFJ9_SCOMX</name>
<feature type="compositionally biased region" description="Polar residues" evidence="1">
    <location>
        <begin position="20"/>
        <end position="33"/>
    </location>
</feature>
<dbReference type="EMBL" id="VEVO01000014">
    <property type="protein sequence ID" value="KAF0032027.1"/>
    <property type="molecule type" value="Genomic_DNA"/>
</dbReference>
<accession>A0A6A4SFJ9</accession>
<evidence type="ECO:0000313" key="2">
    <source>
        <dbReference type="EMBL" id="KAF0032027.1"/>
    </source>
</evidence>
<feature type="region of interest" description="Disordered" evidence="1">
    <location>
        <begin position="17"/>
        <end position="99"/>
    </location>
</feature>
<feature type="compositionally biased region" description="Basic and acidic residues" evidence="1">
    <location>
        <begin position="117"/>
        <end position="135"/>
    </location>
</feature>
<protein>
    <submittedName>
        <fullName evidence="2">Uncharacterized protein</fullName>
    </submittedName>
</protein>
<evidence type="ECO:0000313" key="3">
    <source>
        <dbReference type="Proteomes" id="UP000438429"/>
    </source>
</evidence>
<comment type="caution">
    <text evidence="2">The sequence shown here is derived from an EMBL/GenBank/DDBJ whole genome shotgun (WGS) entry which is preliminary data.</text>
</comment>
<reference evidence="2 3" key="1">
    <citation type="submission" date="2019-06" db="EMBL/GenBank/DDBJ databases">
        <title>Draft genomes of female and male turbot (Scophthalmus maximus).</title>
        <authorList>
            <person name="Xu H."/>
            <person name="Xu X.-W."/>
            <person name="Shao C."/>
            <person name="Chen S."/>
        </authorList>
    </citation>
    <scope>NUCLEOTIDE SEQUENCE [LARGE SCALE GENOMIC DNA]</scope>
    <source>
        <strain evidence="2">Ysfricsl-2016a</strain>
        <tissue evidence="2">Blood</tissue>
    </source>
</reference>
<sequence length="135" mass="15970">MRIARDAGDSTLRRLRSVDGNVNTCTSSCSQESRFPRLQPDTSLRDQRERDRDRDRDQDRDQDRDREQDRDQDRDRDRDRDRDQDRDRDRDQGCGSQSCLVESTTLQFLKISHISRGHGEKRGPAEVQSRKSDYK</sequence>
<dbReference type="AlphaFoldDB" id="A0A6A4SFJ9"/>
<organism evidence="2 3">
    <name type="scientific">Scophthalmus maximus</name>
    <name type="common">Turbot</name>
    <name type="synonym">Psetta maxima</name>
    <dbReference type="NCBI Taxonomy" id="52904"/>
    <lineage>
        <taxon>Eukaryota</taxon>
        <taxon>Metazoa</taxon>
        <taxon>Chordata</taxon>
        <taxon>Craniata</taxon>
        <taxon>Vertebrata</taxon>
        <taxon>Euteleostomi</taxon>
        <taxon>Actinopterygii</taxon>
        <taxon>Neopterygii</taxon>
        <taxon>Teleostei</taxon>
        <taxon>Neoteleostei</taxon>
        <taxon>Acanthomorphata</taxon>
        <taxon>Carangaria</taxon>
        <taxon>Pleuronectiformes</taxon>
        <taxon>Pleuronectoidei</taxon>
        <taxon>Scophthalmidae</taxon>
        <taxon>Scophthalmus</taxon>
    </lineage>
</organism>
<evidence type="ECO:0000256" key="1">
    <source>
        <dbReference type="SAM" id="MobiDB-lite"/>
    </source>
</evidence>
<proteinExistence type="predicted"/>
<feature type="compositionally biased region" description="Basic and acidic residues" evidence="1">
    <location>
        <begin position="43"/>
        <end position="92"/>
    </location>
</feature>
<gene>
    <name evidence="2" type="ORF">F2P81_016582</name>
</gene>